<dbReference type="InterPro" id="IPR036390">
    <property type="entry name" value="WH_DNA-bd_sf"/>
</dbReference>
<dbReference type="PANTHER" id="PTHR43712">
    <property type="entry name" value="PUTATIVE (AFU_ORTHOLOGUE AFUA_4G14580)-RELATED"/>
    <property type="match status" value="1"/>
</dbReference>
<keyword evidence="2" id="KW-0808">Transferase</keyword>
<feature type="domain" description="O-methyltransferase dimerisation" evidence="6">
    <location>
        <begin position="72"/>
        <end position="146"/>
    </location>
</feature>
<proteinExistence type="predicted"/>
<dbReference type="OrthoDB" id="2410195at2759"/>
<sequence length="617" mass="68146">MSLSSLATLISDSVATIERAVADAAKTRHQASRSGASRAVTPHDVLEAVDLIVAACAELTAKVQDSTGFICKHALGFNVSSAIRVAVEGHVPEILRPHGSKGLHINQIAEQCDANANRLERILRLLVSHHIFTSPERGVFANNRHSLALDTGKLAEELPKELNSEKYMGPNTLPALITHSTDEMFKSSSHLSECILEPSSSRSFFGDQSPFSHAFETGMDFQTFLQLSFDQEVRLRRFIIATECLSRIGASDQGLGGYNWGTIGNGMRWSYHQMPQRALLLNTTHFPGLLVDVGGGVGHVALSLARSYPNLRIILQDRAEVIAQAATFWEKQFPQAVNSKRVVLETQNVFDPQRRKGIRVFYVRFVIREWNDAQAVRILTNLSKASSASTKLILVERTVTNWSGQSVNDCPLKSWDILSEARVPKNVQSSFCHNEDHPAILEETGRPLIDLLDAQLMLYGPGRERTLEELVLLLNESNWKVEKISRPGTSSLTQLICKPIIRPEDEEEETGTWKKAAGPARTTSPAKPKSVLGRLDSSVKAQEREQAHEEQVQLTSESALVPEITVTSDEATRDEGSRQPLLVPQVSIQSADDEPMSEHSSALDTKSWIVGPLNRPI</sequence>
<reference evidence="7" key="1">
    <citation type="submission" date="2013-11" db="EMBL/GenBank/DDBJ databases">
        <title>Genome sequence of the fusiform rust pathogen reveals effectors for host alternation and coevolution with pine.</title>
        <authorList>
            <consortium name="DOE Joint Genome Institute"/>
            <person name="Smith K."/>
            <person name="Pendleton A."/>
            <person name="Kubisiak T."/>
            <person name="Anderson C."/>
            <person name="Salamov A."/>
            <person name="Aerts A."/>
            <person name="Riley R."/>
            <person name="Clum A."/>
            <person name="Lindquist E."/>
            <person name="Ence D."/>
            <person name="Campbell M."/>
            <person name="Kronenberg Z."/>
            <person name="Feau N."/>
            <person name="Dhillon B."/>
            <person name="Hamelin R."/>
            <person name="Burleigh J."/>
            <person name="Smith J."/>
            <person name="Yandell M."/>
            <person name="Nelson C."/>
            <person name="Grigoriev I."/>
            <person name="Davis J."/>
        </authorList>
    </citation>
    <scope>NUCLEOTIDE SEQUENCE</scope>
    <source>
        <strain evidence="7">G11</strain>
    </source>
</reference>
<keyword evidence="1" id="KW-0489">Methyltransferase</keyword>
<gene>
    <name evidence="7" type="ORF">CROQUDRAFT_314352</name>
</gene>
<evidence type="ECO:0000256" key="3">
    <source>
        <dbReference type="ARBA" id="ARBA00022691"/>
    </source>
</evidence>
<evidence type="ECO:0000259" key="6">
    <source>
        <dbReference type="Pfam" id="PF08100"/>
    </source>
</evidence>
<dbReference type="Gene3D" id="1.10.10.10">
    <property type="entry name" value="Winged helix-like DNA-binding domain superfamily/Winged helix DNA-binding domain"/>
    <property type="match status" value="1"/>
</dbReference>
<keyword evidence="3" id="KW-0949">S-adenosyl-L-methionine</keyword>
<feature type="region of interest" description="Disordered" evidence="4">
    <location>
        <begin position="503"/>
        <end position="617"/>
    </location>
</feature>
<feature type="domain" description="O-methyltransferase C-terminal" evidence="5">
    <location>
        <begin position="289"/>
        <end position="400"/>
    </location>
</feature>
<dbReference type="InterPro" id="IPR036388">
    <property type="entry name" value="WH-like_DNA-bd_sf"/>
</dbReference>
<dbReference type="InterPro" id="IPR016461">
    <property type="entry name" value="COMT-like"/>
</dbReference>
<dbReference type="Proteomes" id="UP000886653">
    <property type="component" value="Unassembled WGS sequence"/>
</dbReference>
<evidence type="ECO:0000259" key="5">
    <source>
        <dbReference type="Pfam" id="PF00891"/>
    </source>
</evidence>
<evidence type="ECO:0000256" key="2">
    <source>
        <dbReference type="ARBA" id="ARBA00022679"/>
    </source>
</evidence>
<dbReference type="InterPro" id="IPR029063">
    <property type="entry name" value="SAM-dependent_MTases_sf"/>
</dbReference>
<dbReference type="InterPro" id="IPR001077">
    <property type="entry name" value="COMT_C"/>
</dbReference>
<evidence type="ECO:0000313" key="7">
    <source>
        <dbReference type="EMBL" id="KAG0152163.1"/>
    </source>
</evidence>
<dbReference type="Pfam" id="PF00891">
    <property type="entry name" value="Methyltransf_2"/>
    <property type="match status" value="1"/>
</dbReference>
<evidence type="ECO:0000256" key="1">
    <source>
        <dbReference type="ARBA" id="ARBA00022603"/>
    </source>
</evidence>
<dbReference type="Pfam" id="PF08100">
    <property type="entry name" value="Dimerisation"/>
    <property type="match status" value="1"/>
</dbReference>
<dbReference type="Gene3D" id="3.40.50.150">
    <property type="entry name" value="Vaccinia Virus protein VP39"/>
    <property type="match status" value="1"/>
</dbReference>
<dbReference type="AlphaFoldDB" id="A0A9P6NXK1"/>
<dbReference type="EMBL" id="MU167209">
    <property type="protein sequence ID" value="KAG0152163.1"/>
    <property type="molecule type" value="Genomic_DNA"/>
</dbReference>
<dbReference type="GO" id="GO:0032259">
    <property type="term" value="P:methylation"/>
    <property type="evidence" value="ECO:0007669"/>
    <property type="project" value="UniProtKB-KW"/>
</dbReference>
<evidence type="ECO:0008006" key="9">
    <source>
        <dbReference type="Google" id="ProtNLM"/>
    </source>
</evidence>
<dbReference type="GO" id="GO:0008171">
    <property type="term" value="F:O-methyltransferase activity"/>
    <property type="evidence" value="ECO:0007669"/>
    <property type="project" value="InterPro"/>
</dbReference>
<dbReference type="GO" id="GO:0046983">
    <property type="term" value="F:protein dimerization activity"/>
    <property type="evidence" value="ECO:0007669"/>
    <property type="project" value="InterPro"/>
</dbReference>
<protein>
    <recommendedName>
        <fullName evidence="9">O-methyltransferase domain-containing protein</fullName>
    </recommendedName>
</protein>
<evidence type="ECO:0000256" key="4">
    <source>
        <dbReference type="SAM" id="MobiDB-lite"/>
    </source>
</evidence>
<dbReference type="PANTHER" id="PTHR43712:SF2">
    <property type="entry name" value="O-METHYLTRANSFERASE CICE"/>
    <property type="match status" value="1"/>
</dbReference>
<evidence type="ECO:0000313" key="8">
    <source>
        <dbReference type="Proteomes" id="UP000886653"/>
    </source>
</evidence>
<name>A0A9P6NXK1_9BASI</name>
<dbReference type="SUPFAM" id="SSF46785">
    <property type="entry name" value="Winged helix' DNA-binding domain"/>
    <property type="match status" value="1"/>
</dbReference>
<dbReference type="PROSITE" id="PS51683">
    <property type="entry name" value="SAM_OMT_II"/>
    <property type="match status" value="1"/>
</dbReference>
<organism evidence="7 8">
    <name type="scientific">Cronartium quercuum f. sp. fusiforme G11</name>
    <dbReference type="NCBI Taxonomy" id="708437"/>
    <lineage>
        <taxon>Eukaryota</taxon>
        <taxon>Fungi</taxon>
        <taxon>Dikarya</taxon>
        <taxon>Basidiomycota</taxon>
        <taxon>Pucciniomycotina</taxon>
        <taxon>Pucciniomycetes</taxon>
        <taxon>Pucciniales</taxon>
        <taxon>Coleosporiaceae</taxon>
        <taxon>Cronartium</taxon>
    </lineage>
</organism>
<feature type="compositionally biased region" description="Basic and acidic residues" evidence="4">
    <location>
        <begin position="541"/>
        <end position="551"/>
    </location>
</feature>
<comment type="caution">
    <text evidence="7">The sequence shown here is derived from an EMBL/GenBank/DDBJ whole genome shotgun (WGS) entry which is preliminary data.</text>
</comment>
<accession>A0A9P6NXK1</accession>
<dbReference type="InterPro" id="IPR012967">
    <property type="entry name" value="COMT_dimerisation"/>
</dbReference>
<keyword evidence="8" id="KW-1185">Reference proteome</keyword>
<dbReference type="SUPFAM" id="SSF53335">
    <property type="entry name" value="S-adenosyl-L-methionine-dependent methyltransferases"/>
    <property type="match status" value="1"/>
</dbReference>